<comment type="caution">
    <text evidence="5">The sequence shown here is derived from an EMBL/GenBank/DDBJ whole genome shotgun (WGS) entry which is preliminary data.</text>
</comment>
<dbReference type="SUPFAM" id="SSF48613">
    <property type="entry name" value="Heme oxygenase-like"/>
    <property type="match status" value="1"/>
</dbReference>
<dbReference type="InterPro" id="IPR016084">
    <property type="entry name" value="Haem_Oase-like_multi-hlx"/>
</dbReference>
<comment type="pathway">
    <text evidence="1">Cofactor biosynthesis; thiamine diphosphate biosynthesis.</text>
</comment>
<dbReference type="EMBL" id="WMIE01000020">
    <property type="protein sequence ID" value="MTH79796.1"/>
    <property type="molecule type" value="Genomic_DNA"/>
</dbReference>
<keyword evidence="6" id="KW-1185">Reference proteome</keyword>
<dbReference type="GO" id="GO:0005829">
    <property type="term" value="C:cytosol"/>
    <property type="evidence" value="ECO:0007669"/>
    <property type="project" value="TreeGrafter"/>
</dbReference>
<protein>
    <recommendedName>
        <fullName evidence="1">Aminopyrimidine aminohydrolase</fullName>
        <ecNumber evidence="1">3.5.99.2</ecNumber>
    </recommendedName>
</protein>
<comment type="function">
    <text evidence="1">Catalyzes an amino-pyrimidine hydrolysis reaction at the C5' of the pyrimidine moiety of thiamine compounds, a reaction that is part of a thiamine salvage pathway. Thus, catalyzes the conversion of 4-amino-5-aminomethyl-2-methylpyrimidine to 4-amino-5-hydroxymethyl-2-methylpyrimidine (HMP).</text>
</comment>
<evidence type="ECO:0000313" key="6">
    <source>
        <dbReference type="Proteomes" id="UP000478183"/>
    </source>
</evidence>
<feature type="binding site" evidence="3">
    <location>
        <position position="46"/>
    </location>
    <ligand>
        <name>substrate</name>
    </ligand>
</feature>
<dbReference type="InterPro" id="IPR026285">
    <property type="entry name" value="TenA_E"/>
</dbReference>
<dbReference type="PIRSF" id="PIRSF003170">
    <property type="entry name" value="Pet18p"/>
    <property type="match status" value="1"/>
</dbReference>
<dbReference type="GO" id="GO:0009229">
    <property type="term" value="P:thiamine diphosphate biosynthetic process"/>
    <property type="evidence" value="ECO:0007669"/>
    <property type="project" value="UniProtKB-UniPathway"/>
</dbReference>
<feature type="domain" description="Thiaminase-2/PQQC" evidence="4">
    <location>
        <begin position="12"/>
        <end position="210"/>
    </location>
</feature>
<dbReference type="GO" id="GO:0009228">
    <property type="term" value="P:thiamine biosynthetic process"/>
    <property type="evidence" value="ECO:0007669"/>
    <property type="project" value="UniProtKB-KW"/>
</dbReference>
<dbReference type="PANTHER" id="PTHR43198">
    <property type="entry name" value="BIFUNCTIONAL TH2 PROTEIN"/>
    <property type="match status" value="1"/>
</dbReference>
<evidence type="ECO:0000259" key="4">
    <source>
        <dbReference type="Pfam" id="PF03070"/>
    </source>
</evidence>
<organism evidence="5 6">
    <name type="scientific">Paracoccus aestuariivivens</name>
    <dbReference type="NCBI Taxonomy" id="1820333"/>
    <lineage>
        <taxon>Bacteria</taxon>
        <taxon>Pseudomonadati</taxon>
        <taxon>Pseudomonadota</taxon>
        <taxon>Alphaproteobacteria</taxon>
        <taxon>Rhodobacterales</taxon>
        <taxon>Paracoccaceae</taxon>
        <taxon>Paracoccus</taxon>
    </lineage>
</organism>
<comment type="catalytic activity">
    <reaction evidence="1">
        <text>thiamine + H2O = 5-(2-hydroxyethyl)-4-methylthiazole + 4-amino-5-hydroxymethyl-2-methylpyrimidine + H(+)</text>
        <dbReference type="Rhea" id="RHEA:17509"/>
        <dbReference type="ChEBI" id="CHEBI:15377"/>
        <dbReference type="ChEBI" id="CHEBI:15378"/>
        <dbReference type="ChEBI" id="CHEBI:16892"/>
        <dbReference type="ChEBI" id="CHEBI:17957"/>
        <dbReference type="ChEBI" id="CHEBI:18385"/>
        <dbReference type="EC" id="3.5.99.2"/>
    </reaction>
</comment>
<evidence type="ECO:0000256" key="1">
    <source>
        <dbReference type="PIRNR" id="PIRNR003170"/>
    </source>
</evidence>
<feature type="binding site" evidence="3">
    <location>
        <position position="138"/>
    </location>
    <ligand>
        <name>substrate</name>
    </ligand>
</feature>
<dbReference type="RefSeq" id="WP_155097145.1">
    <property type="nucleotide sequence ID" value="NZ_WMIE01000020.1"/>
</dbReference>
<accession>A0A6L6JE50</accession>
<sequence length="215" mass="23862">MTEHFTDTLKQASQPIWSQAVEHRFVNELLAGTISDKVMAGYLVQDHRFLDSFLTLLGAAIATADTFEARLRFGRFAGMVSGDENTYFLRAFEALGVSDEDRAQTADTVPTQGFQAIMQEAAATRCYPAVLAVLNVAEGLYLDWASRAPATLPQNFVHAEWITLHDNPDFRDFVGFLRAELDRVGPANAEVSRDFFLRAVALELAFFDAAFEVEG</sequence>
<dbReference type="InterPro" id="IPR050967">
    <property type="entry name" value="Thiamine_Salvage_TenA"/>
</dbReference>
<dbReference type="PANTHER" id="PTHR43198:SF2">
    <property type="entry name" value="SI:CH1073-67J19.1-RELATED"/>
    <property type="match status" value="1"/>
</dbReference>
<comment type="catalytic activity">
    <reaction evidence="1">
        <text>4-amino-5-aminomethyl-2-methylpyrimidine + H2O = 4-amino-5-hydroxymethyl-2-methylpyrimidine + NH4(+)</text>
        <dbReference type="Rhea" id="RHEA:31799"/>
        <dbReference type="ChEBI" id="CHEBI:15377"/>
        <dbReference type="ChEBI" id="CHEBI:16892"/>
        <dbReference type="ChEBI" id="CHEBI:28938"/>
        <dbReference type="ChEBI" id="CHEBI:63416"/>
        <dbReference type="EC" id="3.5.99.2"/>
    </reaction>
</comment>
<dbReference type="CDD" id="cd19358">
    <property type="entry name" value="TenA_E_Spr0628-like"/>
    <property type="match status" value="1"/>
</dbReference>
<dbReference type="OrthoDB" id="3711545at2"/>
<keyword evidence="1" id="KW-0784">Thiamine biosynthesis</keyword>
<gene>
    <name evidence="5" type="ORF">GL286_18955</name>
</gene>
<dbReference type="AlphaFoldDB" id="A0A6L6JE50"/>
<proteinExistence type="inferred from homology"/>
<comment type="similarity">
    <text evidence="1">Belongs to the TenA family.</text>
</comment>
<feature type="binding site" evidence="3">
    <location>
        <position position="84"/>
    </location>
    <ligand>
        <name>substrate</name>
    </ligand>
</feature>
<evidence type="ECO:0000256" key="3">
    <source>
        <dbReference type="PIRSR" id="PIRSR003170-2"/>
    </source>
</evidence>
<feature type="active site" description="Proton donor" evidence="2">
    <location>
        <position position="203"/>
    </location>
</feature>
<dbReference type="Gene3D" id="1.20.910.10">
    <property type="entry name" value="Heme oxygenase-like"/>
    <property type="match status" value="1"/>
</dbReference>
<dbReference type="EC" id="3.5.99.2" evidence="1"/>
<dbReference type="Pfam" id="PF03070">
    <property type="entry name" value="TENA_THI-4"/>
    <property type="match status" value="1"/>
</dbReference>
<dbReference type="Proteomes" id="UP000478183">
    <property type="component" value="Unassembled WGS sequence"/>
</dbReference>
<dbReference type="GO" id="GO:0050334">
    <property type="term" value="F:thiaminase activity"/>
    <property type="evidence" value="ECO:0007669"/>
    <property type="project" value="UniProtKB-UniRule"/>
</dbReference>
<dbReference type="UniPathway" id="UPA00060"/>
<evidence type="ECO:0000256" key="2">
    <source>
        <dbReference type="PIRSR" id="PIRSR003170-1"/>
    </source>
</evidence>
<name>A0A6L6JE50_9RHOB</name>
<reference evidence="5 6" key="1">
    <citation type="submission" date="2019-11" db="EMBL/GenBank/DDBJ databases">
        <authorList>
            <person name="Dong K."/>
        </authorList>
    </citation>
    <scope>NUCLEOTIDE SEQUENCE [LARGE SCALE GENOMIC DNA]</scope>
    <source>
        <strain evidence="5 6">NBRC 111993</strain>
    </source>
</reference>
<dbReference type="InterPro" id="IPR004305">
    <property type="entry name" value="Thiaminase-2/PQQC"/>
</dbReference>
<keyword evidence="1" id="KW-0378">Hydrolase</keyword>
<evidence type="ECO:0000313" key="5">
    <source>
        <dbReference type="EMBL" id="MTH79796.1"/>
    </source>
</evidence>